<dbReference type="PANTHER" id="PTHR11614">
    <property type="entry name" value="PHOSPHOLIPASE-RELATED"/>
    <property type="match status" value="1"/>
</dbReference>
<dbReference type="Pfam" id="PF12146">
    <property type="entry name" value="Hydrolase_4"/>
    <property type="match status" value="1"/>
</dbReference>
<dbReference type="AlphaFoldDB" id="A0A840VJZ7"/>
<reference evidence="2 3" key="1">
    <citation type="submission" date="2020-08" db="EMBL/GenBank/DDBJ databases">
        <title>Genomic Encyclopedia of Type Strains, Phase IV (KMG-IV): sequencing the most valuable type-strain genomes for metagenomic binning, comparative biology and taxonomic classification.</title>
        <authorList>
            <person name="Goeker M."/>
        </authorList>
    </citation>
    <scope>NUCLEOTIDE SEQUENCE [LARGE SCALE GENOMIC DNA]</scope>
    <source>
        <strain evidence="2 3">DSM 27026</strain>
    </source>
</reference>
<dbReference type="RefSeq" id="WP_183266500.1">
    <property type="nucleotide sequence ID" value="NZ_JACHFJ010000007.1"/>
</dbReference>
<accession>A0A840VJZ7</accession>
<dbReference type="GO" id="GO:0016787">
    <property type="term" value="F:hydrolase activity"/>
    <property type="evidence" value="ECO:0007669"/>
    <property type="project" value="UniProtKB-KW"/>
</dbReference>
<dbReference type="PRINTS" id="PR00111">
    <property type="entry name" value="ABHYDROLASE"/>
</dbReference>
<dbReference type="InterPro" id="IPR051044">
    <property type="entry name" value="MAG_DAG_Lipase"/>
</dbReference>
<feature type="domain" description="Serine aminopeptidase S33" evidence="1">
    <location>
        <begin position="57"/>
        <end position="292"/>
    </location>
</feature>
<gene>
    <name evidence="2" type="ORF">HNP71_001755</name>
</gene>
<protein>
    <submittedName>
        <fullName evidence="2">Alpha-beta hydrolase superfamily lysophospholipase</fullName>
    </submittedName>
</protein>
<dbReference type="SUPFAM" id="SSF53474">
    <property type="entry name" value="alpha/beta-Hydrolases"/>
    <property type="match status" value="1"/>
</dbReference>
<evidence type="ECO:0000259" key="1">
    <source>
        <dbReference type="Pfam" id="PF12146"/>
    </source>
</evidence>
<dbReference type="Gene3D" id="3.40.50.1820">
    <property type="entry name" value="alpha/beta hydrolase"/>
    <property type="match status" value="1"/>
</dbReference>
<dbReference type="InterPro" id="IPR000073">
    <property type="entry name" value="AB_hydrolase_1"/>
</dbReference>
<organism evidence="2 3">
    <name type="scientific">Acidocella aromatica</name>
    <dbReference type="NCBI Taxonomy" id="1303579"/>
    <lineage>
        <taxon>Bacteria</taxon>
        <taxon>Pseudomonadati</taxon>
        <taxon>Pseudomonadota</taxon>
        <taxon>Alphaproteobacteria</taxon>
        <taxon>Acetobacterales</taxon>
        <taxon>Acidocellaceae</taxon>
        <taxon>Acidocella</taxon>
    </lineage>
</organism>
<dbReference type="InterPro" id="IPR022742">
    <property type="entry name" value="Hydrolase_4"/>
</dbReference>
<sequence length="325" mass="34722">MPKLALVLLPALVLAACTPIPFGVPQGKPGHPIITSGYFALPDGARLPYRLYPAQGQVKAVILALHGYTDSRDGWEMLANYLTPHGIAIYAPDQSSFGATKNRGHWPGTQTLVDEARDEAVQLRTQYPGVKLFVMGESMGGGIGLLLGAQPNPPLVDGYILTAPAVWGGPAMNPFYKATLRVTALLAPAKRLTGRGMHIKASDNRAALIAFGEDPLTIHAPRVDHLAGVVDLMSQAQAACGGFHQHALILYGGHDELIPKAAMRRCWEAIPQDAPVTLAYYPPDYHLIPRDLERAVPDADILAFIEGRGLPSGAPSQATVFLSVP</sequence>
<evidence type="ECO:0000313" key="3">
    <source>
        <dbReference type="Proteomes" id="UP000553706"/>
    </source>
</evidence>
<proteinExistence type="predicted"/>
<name>A0A840VJZ7_9PROT</name>
<evidence type="ECO:0000313" key="2">
    <source>
        <dbReference type="EMBL" id="MBB5373495.1"/>
    </source>
</evidence>
<keyword evidence="2" id="KW-0378">Hydrolase</keyword>
<comment type="caution">
    <text evidence="2">The sequence shown here is derived from an EMBL/GenBank/DDBJ whole genome shotgun (WGS) entry which is preliminary data.</text>
</comment>
<dbReference type="Proteomes" id="UP000553706">
    <property type="component" value="Unassembled WGS sequence"/>
</dbReference>
<dbReference type="InterPro" id="IPR029058">
    <property type="entry name" value="AB_hydrolase_fold"/>
</dbReference>
<dbReference type="EMBL" id="JACHFJ010000007">
    <property type="protein sequence ID" value="MBB5373495.1"/>
    <property type="molecule type" value="Genomic_DNA"/>
</dbReference>
<keyword evidence="3" id="KW-1185">Reference proteome</keyword>
<dbReference type="PROSITE" id="PS51257">
    <property type="entry name" value="PROKAR_LIPOPROTEIN"/>
    <property type="match status" value="1"/>
</dbReference>